<dbReference type="RefSeq" id="WP_130557866.1">
    <property type="nucleotide sequence ID" value="NZ_AP028947.1"/>
</dbReference>
<dbReference type="Gene3D" id="1.10.287.130">
    <property type="match status" value="1"/>
</dbReference>
<dbReference type="GO" id="GO:0005886">
    <property type="term" value="C:plasma membrane"/>
    <property type="evidence" value="ECO:0007669"/>
    <property type="project" value="TreeGrafter"/>
</dbReference>
<evidence type="ECO:0000256" key="2">
    <source>
        <dbReference type="ARBA" id="ARBA00004141"/>
    </source>
</evidence>
<dbReference type="PROSITE" id="PS50109">
    <property type="entry name" value="HIS_KIN"/>
    <property type="match status" value="1"/>
</dbReference>
<sequence length="485" mass="54344">MAWYKRNPLASGQHQRRSLFGEILDWMLAPLLILWPMSIGVTYLVAKSIANDPFDHILDDKITALAQEVAAQAPSGRFSLPKEAKEILLADGTDQLRLQIVGKNNEFLMGDERTLPIPQREARQIGVVNFRDLVVNGEDFRAGHLWIELPTVGENRFMLIQIAETLGKRDGLANEIIKGVILPQFVILPLAVLLVWFGLSRGIAPLNTLLDIIRARKPDDLSALQTKDTPEELLPVIVALNEQLERLEQTIGTQKRFVADAAHQLKTPLAGLRMQVELLSDETDETARLRSLRRLKVGTERSTRLVNQLLALARTEAPSVLQFEKLDLTHVARSVTRDFVPEAMNKRIDLGVEVPDHPVYVTGQTLMLTEMLKNLVENALRYTPNEGCVTVRVDDSPQREAILLEVEDDGPGIPPSERNLVFDRFYRVLGTSEDGSGLGLAIVQETAHQHDAHVSIHDNPKSLHADRPGTVMRVSFPPRHRQMED</sequence>
<evidence type="ECO:0000256" key="3">
    <source>
        <dbReference type="ARBA" id="ARBA00012438"/>
    </source>
</evidence>
<dbReference type="CDD" id="cd00082">
    <property type="entry name" value="HisKA"/>
    <property type="match status" value="1"/>
</dbReference>
<dbReference type="InterPro" id="IPR005467">
    <property type="entry name" value="His_kinase_dom"/>
</dbReference>
<evidence type="ECO:0000256" key="5">
    <source>
        <dbReference type="ARBA" id="ARBA00022679"/>
    </source>
</evidence>
<dbReference type="InterPro" id="IPR036890">
    <property type="entry name" value="HATPase_C_sf"/>
</dbReference>
<dbReference type="InterPro" id="IPR004358">
    <property type="entry name" value="Sig_transdc_His_kin-like_C"/>
</dbReference>
<evidence type="ECO:0000256" key="7">
    <source>
        <dbReference type="ARBA" id="ARBA00022777"/>
    </source>
</evidence>
<dbReference type="PANTHER" id="PTHR45436:SF15">
    <property type="entry name" value="SENSOR HISTIDINE KINASE CUSS"/>
    <property type="match status" value="1"/>
</dbReference>
<dbReference type="GO" id="GO:0000155">
    <property type="term" value="F:phosphorelay sensor kinase activity"/>
    <property type="evidence" value="ECO:0007669"/>
    <property type="project" value="InterPro"/>
</dbReference>
<accession>A0AA86MEG4</accession>
<keyword evidence="10 11" id="KW-0472">Membrane</keyword>
<dbReference type="SUPFAM" id="SSF55874">
    <property type="entry name" value="ATPase domain of HSP90 chaperone/DNA topoisomerase II/histidine kinase"/>
    <property type="match status" value="1"/>
</dbReference>
<evidence type="ECO:0000313" key="14">
    <source>
        <dbReference type="Proteomes" id="UP001329151"/>
    </source>
</evidence>
<keyword evidence="4" id="KW-0597">Phosphoprotein</keyword>
<evidence type="ECO:0000256" key="4">
    <source>
        <dbReference type="ARBA" id="ARBA00022553"/>
    </source>
</evidence>
<name>A0AA86MEG4_9BURK</name>
<keyword evidence="6 11" id="KW-0812">Transmembrane</keyword>
<keyword evidence="5" id="KW-0808">Transferase</keyword>
<dbReference type="InterPro" id="IPR013727">
    <property type="entry name" value="2CSK_N"/>
</dbReference>
<evidence type="ECO:0000313" key="13">
    <source>
        <dbReference type="EMBL" id="BET27011.1"/>
    </source>
</evidence>
<gene>
    <name evidence="13" type="ORF">RGQ30_25120</name>
</gene>
<evidence type="ECO:0000256" key="8">
    <source>
        <dbReference type="ARBA" id="ARBA00022989"/>
    </source>
</evidence>
<keyword evidence="9" id="KW-0902">Two-component regulatory system</keyword>
<dbReference type="InterPro" id="IPR003594">
    <property type="entry name" value="HATPase_dom"/>
</dbReference>
<dbReference type="KEGG" id="lto:RGQ30_25120"/>
<dbReference type="SMART" id="SM00387">
    <property type="entry name" value="HATPase_c"/>
    <property type="match status" value="1"/>
</dbReference>
<comment type="subcellular location">
    <subcellularLocation>
        <location evidence="2">Membrane</location>
        <topology evidence="2">Multi-pass membrane protein</topology>
    </subcellularLocation>
</comment>
<protein>
    <recommendedName>
        <fullName evidence="3">histidine kinase</fullName>
        <ecNumber evidence="3">2.7.13.3</ecNumber>
    </recommendedName>
</protein>
<reference evidence="13 14" key="1">
    <citation type="submission" date="2023-10" db="EMBL/GenBank/DDBJ databases">
        <title>Complete Genome Sequence of Limnobacter thiooxidans CS-K2T, Isolated from freshwater lake sediments in Bavaria, Germany.</title>
        <authorList>
            <person name="Naruki M."/>
            <person name="Watanabe A."/>
            <person name="Warashina T."/>
            <person name="Morita T."/>
            <person name="Arakawa K."/>
        </authorList>
    </citation>
    <scope>NUCLEOTIDE SEQUENCE [LARGE SCALE GENOMIC DNA]</scope>
    <source>
        <strain evidence="13 14">CS-K2</strain>
    </source>
</reference>
<evidence type="ECO:0000256" key="6">
    <source>
        <dbReference type="ARBA" id="ARBA00022692"/>
    </source>
</evidence>
<feature type="transmembrane region" description="Helical" evidence="11">
    <location>
        <begin position="26"/>
        <end position="46"/>
    </location>
</feature>
<keyword evidence="8 11" id="KW-1133">Transmembrane helix</keyword>
<dbReference type="InterPro" id="IPR050428">
    <property type="entry name" value="TCS_sensor_his_kinase"/>
</dbReference>
<dbReference type="EMBL" id="AP028947">
    <property type="protein sequence ID" value="BET27011.1"/>
    <property type="molecule type" value="Genomic_DNA"/>
</dbReference>
<dbReference type="PRINTS" id="PR00344">
    <property type="entry name" value="BCTRLSENSOR"/>
</dbReference>
<evidence type="ECO:0000256" key="1">
    <source>
        <dbReference type="ARBA" id="ARBA00000085"/>
    </source>
</evidence>
<evidence type="ECO:0000259" key="12">
    <source>
        <dbReference type="PROSITE" id="PS50109"/>
    </source>
</evidence>
<dbReference type="Pfam" id="PF08521">
    <property type="entry name" value="2CSK_N"/>
    <property type="match status" value="1"/>
</dbReference>
<dbReference type="Proteomes" id="UP001329151">
    <property type="component" value="Chromosome"/>
</dbReference>
<comment type="catalytic activity">
    <reaction evidence="1">
        <text>ATP + protein L-histidine = ADP + protein N-phospho-L-histidine.</text>
        <dbReference type="EC" id="2.7.13.3"/>
    </reaction>
</comment>
<evidence type="ECO:0000256" key="11">
    <source>
        <dbReference type="SAM" id="Phobius"/>
    </source>
</evidence>
<dbReference type="PANTHER" id="PTHR45436">
    <property type="entry name" value="SENSOR HISTIDINE KINASE YKOH"/>
    <property type="match status" value="1"/>
</dbReference>
<dbReference type="Pfam" id="PF00512">
    <property type="entry name" value="HisKA"/>
    <property type="match status" value="1"/>
</dbReference>
<dbReference type="InterPro" id="IPR003661">
    <property type="entry name" value="HisK_dim/P_dom"/>
</dbReference>
<dbReference type="Gene3D" id="3.30.565.10">
    <property type="entry name" value="Histidine kinase-like ATPase, C-terminal domain"/>
    <property type="match status" value="1"/>
</dbReference>
<evidence type="ECO:0000256" key="9">
    <source>
        <dbReference type="ARBA" id="ARBA00023012"/>
    </source>
</evidence>
<keyword evidence="7 13" id="KW-0418">Kinase</keyword>
<evidence type="ECO:0000256" key="10">
    <source>
        <dbReference type="ARBA" id="ARBA00023136"/>
    </source>
</evidence>
<keyword evidence="14" id="KW-1185">Reference proteome</keyword>
<dbReference type="AlphaFoldDB" id="A0AA86MEG4"/>
<dbReference type="SMART" id="SM00388">
    <property type="entry name" value="HisKA"/>
    <property type="match status" value="1"/>
</dbReference>
<dbReference type="EC" id="2.7.13.3" evidence="3"/>
<feature type="transmembrane region" description="Helical" evidence="11">
    <location>
        <begin position="176"/>
        <end position="199"/>
    </location>
</feature>
<dbReference type="SUPFAM" id="SSF47384">
    <property type="entry name" value="Homodimeric domain of signal transducing histidine kinase"/>
    <property type="match status" value="1"/>
</dbReference>
<dbReference type="InterPro" id="IPR036097">
    <property type="entry name" value="HisK_dim/P_sf"/>
</dbReference>
<dbReference type="Pfam" id="PF02518">
    <property type="entry name" value="HATPase_c"/>
    <property type="match status" value="1"/>
</dbReference>
<feature type="domain" description="Histidine kinase" evidence="12">
    <location>
        <begin position="260"/>
        <end position="480"/>
    </location>
</feature>
<proteinExistence type="predicted"/>
<organism evidence="13 14">
    <name type="scientific">Limnobacter thiooxidans</name>
    <dbReference type="NCBI Taxonomy" id="131080"/>
    <lineage>
        <taxon>Bacteria</taxon>
        <taxon>Pseudomonadati</taxon>
        <taxon>Pseudomonadota</taxon>
        <taxon>Betaproteobacteria</taxon>
        <taxon>Burkholderiales</taxon>
        <taxon>Burkholderiaceae</taxon>
        <taxon>Limnobacter</taxon>
    </lineage>
</organism>